<name>F3Z321_DESAF</name>
<dbReference type="PANTHER" id="PTHR21666:SF289">
    <property type="entry name" value="L-ALA--D-GLU ENDOPEPTIDASE"/>
    <property type="match status" value="1"/>
</dbReference>
<dbReference type="STRING" id="690850.Desaf_3132"/>
<feature type="transmembrane region" description="Helical" evidence="2">
    <location>
        <begin position="12"/>
        <end position="30"/>
    </location>
</feature>
<dbReference type="InterPro" id="IPR011055">
    <property type="entry name" value="Dup_hybrid_motif"/>
</dbReference>
<dbReference type="EMBL" id="CP003221">
    <property type="protein sequence ID" value="EGJ51429.1"/>
    <property type="molecule type" value="Genomic_DNA"/>
</dbReference>
<feature type="domain" description="M23ase beta-sheet core" evidence="3">
    <location>
        <begin position="326"/>
        <end position="420"/>
    </location>
</feature>
<dbReference type="CDD" id="cd12797">
    <property type="entry name" value="M23_peptidase"/>
    <property type="match status" value="1"/>
</dbReference>
<organism evidence="4 5">
    <name type="scientific">Desulfocurvibacter africanus subsp. africanus str. Walvis Bay</name>
    <dbReference type="NCBI Taxonomy" id="690850"/>
    <lineage>
        <taxon>Bacteria</taxon>
        <taxon>Pseudomonadati</taxon>
        <taxon>Thermodesulfobacteriota</taxon>
        <taxon>Desulfovibrionia</taxon>
        <taxon>Desulfovibrionales</taxon>
        <taxon>Desulfovibrionaceae</taxon>
        <taxon>Desulfocurvibacter</taxon>
    </lineage>
</organism>
<evidence type="ECO:0000259" key="3">
    <source>
        <dbReference type="Pfam" id="PF01551"/>
    </source>
</evidence>
<protein>
    <submittedName>
        <fullName evidence="4">Peptidase M23</fullName>
    </submittedName>
</protein>
<dbReference type="PANTHER" id="PTHR21666">
    <property type="entry name" value="PEPTIDASE-RELATED"/>
    <property type="match status" value="1"/>
</dbReference>
<dbReference type="GO" id="GO:0004222">
    <property type="term" value="F:metalloendopeptidase activity"/>
    <property type="evidence" value="ECO:0007669"/>
    <property type="project" value="TreeGrafter"/>
</dbReference>
<dbReference type="InterPro" id="IPR016047">
    <property type="entry name" value="M23ase_b-sheet_dom"/>
</dbReference>
<dbReference type="Gene3D" id="2.70.70.10">
    <property type="entry name" value="Glucose Permease (Domain IIA)"/>
    <property type="match status" value="1"/>
</dbReference>
<keyword evidence="1" id="KW-0732">Signal</keyword>
<proteinExistence type="predicted"/>
<dbReference type="InterPro" id="IPR050570">
    <property type="entry name" value="Cell_wall_metabolism_enzyme"/>
</dbReference>
<evidence type="ECO:0000256" key="1">
    <source>
        <dbReference type="ARBA" id="ARBA00022729"/>
    </source>
</evidence>
<dbReference type="HOGENOM" id="CLU_048239_0_0_7"/>
<evidence type="ECO:0000313" key="4">
    <source>
        <dbReference type="EMBL" id="EGJ51429.1"/>
    </source>
</evidence>
<reference evidence="4 5" key="1">
    <citation type="journal article" date="2011" name="J. Bacteriol.">
        <title>Genome sequence of the mercury-methylating and pleomorphic Desulfovibrio africanus Strain Walvis Bay.</title>
        <authorList>
            <person name="Brown S.D."/>
            <person name="Wall J.D."/>
            <person name="Kucken A.M."/>
            <person name="Gilmour C.C."/>
            <person name="Podar M."/>
            <person name="Brandt C.C."/>
            <person name="Teshima H."/>
            <person name="Detter J.C."/>
            <person name="Han C.S."/>
            <person name="Land M.L."/>
            <person name="Lucas S."/>
            <person name="Han J."/>
            <person name="Pennacchio L."/>
            <person name="Nolan M."/>
            <person name="Pitluck S."/>
            <person name="Woyke T."/>
            <person name="Goodwin L."/>
            <person name="Palumbo A.V."/>
            <person name="Elias D.A."/>
        </authorList>
    </citation>
    <scope>NUCLEOTIDE SEQUENCE [LARGE SCALE GENOMIC DNA]</scope>
    <source>
        <strain evidence="4 5">Walvis Bay</strain>
    </source>
</reference>
<dbReference type="Pfam" id="PF01551">
    <property type="entry name" value="Peptidase_M23"/>
    <property type="match status" value="1"/>
</dbReference>
<dbReference type="Proteomes" id="UP000007844">
    <property type="component" value="Chromosome"/>
</dbReference>
<evidence type="ECO:0000256" key="2">
    <source>
        <dbReference type="SAM" id="Phobius"/>
    </source>
</evidence>
<dbReference type="KEGG" id="daf:Desaf_3132"/>
<keyword evidence="2" id="KW-1133">Transmembrane helix</keyword>
<dbReference type="eggNOG" id="COG0739">
    <property type="taxonomic scope" value="Bacteria"/>
</dbReference>
<dbReference type="SUPFAM" id="SSF51261">
    <property type="entry name" value="Duplicated hybrid motif"/>
    <property type="match status" value="1"/>
</dbReference>
<keyword evidence="2" id="KW-0812">Transmembrane</keyword>
<keyword evidence="2" id="KW-0472">Membrane</keyword>
<dbReference type="AlphaFoldDB" id="F3Z321"/>
<gene>
    <name evidence="4" type="ORF">Desaf_3132</name>
</gene>
<sequence length="441" mass="48598">MSQETKKISFVLPVIVIAALALAVGGFFLFHDKMPPEVIVSPDHGPVGAATTFTLKMSDPGSGLKSAEAVIRQNQKSIVLFSEQFAGAPGNIEKQFSIPEKGMQDGPFTLEITVRDASFSNLGKGGMSVFSRDFLKDSEPPRVMVQSLAHNINQGGITAIVYRLSEDVSRTGVVVKDILFPAHLQPDGRWFCLFAFPYFMEKDEFRPTIEAVDIAGNSARQSFSFFANPRRYRQDTINISDNFLSLKVPEFQRFFPEESDNLKVFLRVNSELRKQNLDELRVIGSQTASTALWSGEFLRMQNAAPMAGFGDLRSYIYQGRKIDEQRHLGIDLASVQHANVPAANNGTVVYAGYLGIYGNCVIVDHGLGLQSIYAHLNTINAAKGDQVNKGQILGQSGLTGMAGGDHLHYEVTLAGISVNPIEWWDKSWIENNIAGKFRGEK</sequence>
<evidence type="ECO:0000313" key="5">
    <source>
        <dbReference type="Proteomes" id="UP000007844"/>
    </source>
</evidence>
<keyword evidence="5" id="KW-1185">Reference proteome</keyword>
<accession>F3Z321</accession>
<dbReference type="RefSeq" id="WP_014261066.1">
    <property type="nucleotide sequence ID" value="NC_016629.1"/>
</dbReference>